<evidence type="ECO:0000256" key="1">
    <source>
        <dbReference type="ARBA" id="ARBA00023015"/>
    </source>
</evidence>
<gene>
    <name evidence="5" type="ORF">GCM10020369_11480</name>
</gene>
<comment type="caution">
    <text evidence="5">The sequence shown here is derived from an EMBL/GenBank/DDBJ whole genome shotgun (WGS) entry which is preliminary data.</text>
</comment>
<accession>A0ABP6SS19</accession>
<evidence type="ECO:0000256" key="3">
    <source>
        <dbReference type="ARBA" id="ARBA00023163"/>
    </source>
</evidence>
<dbReference type="Pfam" id="PF02311">
    <property type="entry name" value="AraC_binding"/>
    <property type="match status" value="1"/>
</dbReference>
<keyword evidence="6" id="KW-1185">Reference proteome</keyword>
<name>A0ABP6SS19_9ACTN</name>
<keyword evidence="2" id="KW-0238">DNA-binding</keyword>
<protein>
    <recommendedName>
        <fullName evidence="4">HTH araC/xylS-type domain-containing protein</fullName>
    </recommendedName>
</protein>
<dbReference type="Proteomes" id="UP001501676">
    <property type="component" value="Unassembled WGS sequence"/>
</dbReference>
<keyword evidence="3" id="KW-0804">Transcription</keyword>
<dbReference type="Gene3D" id="2.60.120.10">
    <property type="entry name" value="Jelly Rolls"/>
    <property type="match status" value="1"/>
</dbReference>
<evidence type="ECO:0000256" key="2">
    <source>
        <dbReference type="ARBA" id="ARBA00023125"/>
    </source>
</evidence>
<dbReference type="InterPro" id="IPR014710">
    <property type="entry name" value="RmlC-like_jellyroll"/>
</dbReference>
<dbReference type="PANTHER" id="PTHR46796">
    <property type="entry name" value="HTH-TYPE TRANSCRIPTIONAL ACTIVATOR RHAS-RELATED"/>
    <property type="match status" value="1"/>
</dbReference>
<dbReference type="InterPro" id="IPR018060">
    <property type="entry name" value="HTH_AraC"/>
</dbReference>
<evidence type="ECO:0000313" key="6">
    <source>
        <dbReference type="Proteomes" id="UP001501676"/>
    </source>
</evidence>
<dbReference type="PROSITE" id="PS01124">
    <property type="entry name" value="HTH_ARAC_FAMILY_2"/>
    <property type="match status" value="1"/>
</dbReference>
<dbReference type="EMBL" id="BAAAYN010000006">
    <property type="protein sequence ID" value="GAA3383877.1"/>
    <property type="molecule type" value="Genomic_DNA"/>
</dbReference>
<dbReference type="Gene3D" id="1.10.10.60">
    <property type="entry name" value="Homeodomain-like"/>
    <property type="match status" value="2"/>
</dbReference>
<dbReference type="InterPro" id="IPR003313">
    <property type="entry name" value="AraC-bd"/>
</dbReference>
<dbReference type="SMART" id="SM00342">
    <property type="entry name" value="HTH_ARAC"/>
    <property type="match status" value="1"/>
</dbReference>
<dbReference type="InterPro" id="IPR050204">
    <property type="entry name" value="AraC_XylS_family_regulators"/>
</dbReference>
<organism evidence="5 6">
    <name type="scientific">Cryptosporangium minutisporangium</name>
    <dbReference type="NCBI Taxonomy" id="113569"/>
    <lineage>
        <taxon>Bacteria</taxon>
        <taxon>Bacillati</taxon>
        <taxon>Actinomycetota</taxon>
        <taxon>Actinomycetes</taxon>
        <taxon>Cryptosporangiales</taxon>
        <taxon>Cryptosporangiaceae</taxon>
        <taxon>Cryptosporangium</taxon>
    </lineage>
</organism>
<keyword evidence="1" id="KW-0805">Transcription regulation</keyword>
<dbReference type="Pfam" id="PF12833">
    <property type="entry name" value="HTH_18"/>
    <property type="match status" value="1"/>
</dbReference>
<sequence length="303" mass="33552">MPELSITLREGHAHFTEGVLAAAGRHVHVARMEVHTHGFVEIAVVTGGGGTHLSLGGRHDIQVGDVFFLRPGVWHGYDCAHLELYNCGFSPELLYRELAWSHEDPLLGYLLWTAPLSKGRRGLLTTHLGAEQLRDCEAHLEALDRLRFKPLGLHRGDVIAELTLVLGHVARAVAADRDHAAEPSGPTHPVVAQAIQTLESRLQHPWTLTELAAELHVSSSYLLRRFKASTGLPPMAYLARRRVETAAEMLLHSDETVGEIGDAVGWPDPNYFARRFRTHFGLSATTYRARFAHTARQLRAVPP</sequence>
<proteinExistence type="predicted"/>
<feature type="domain" description="HTH araC/xylS-type" evidence="4">
    <location>
        <begin position="192"/>
        <end position="290"/>
    </location>
</feature>
<dbReference type="SUPFAM" id="SSF51215">
    <property type="entry name" value="Regulatory protein AraC"/>
    <property type="match status" value="1"/>
</dbReference>
<evidence type="ECO:0000259" key="4">
    <source>
        <dbReference type="PROSITE" id="PS01124"/>
    </source>
</evidence>
<dbReference type="SUPFAM" id="SSF46689">
    <property type="entry name" value="Homeodomain-like"/>
    <property type="match status" value="2"/>
</dbReference>
<dbReference type="InterPro" id="IPR037923">
    <property type="entry name" value="HTH-like"/>
</dbReference>
<evidence type="ECO:0000313" key="5">
    <source>
        <dbReference type="EMBL" id="GAA3383877.1"/>
    </source>
</evidence>
<dbReference type="InterPro" id="IPR009057">
    <property type="entry name" value="Homeodomain-like_sf"/>
</dbReference>
<dbReference type="RefSeq" id="WP_345726901.1">
    <property type="nucleotide sequence ID" value="NZ_BAAAYN010000006.1"/>
</dbReference>
<reference evidence="6" key="1">
    <citation type="journal article" date="2019" name="Int. J. Syst. Evol. Microbiol.">
        <title>The Global Catalogue of Microorganisms (GCM) 10K type strain sequencing project: providing services to taxonomists for standard genome sequencing and annotation.</title>
        <authorList>
            <consortium name="The Broad Institute Genomics Platform"/>
            <consortium name="The Broad Institute Genome Sequencing Center for Infectious Disease"/>
            <person name="Wu L."/>
            <person name="Ma J."/>
        </authorList>
    </citation>
    <scope>NUCLEOTIDE SEQUENCE [LARGE SCALE GENOMIC DNA]</scope>
    <source>
        <strain evidence="6">JCM 9458</strain>
    </source>
</reference>